<dbReference type="AlphaFoldDB" id="Q5KLY9"/>
<feature type="compositionally biased region" description="Basic and acidic residues" evidence="4">
    <location>
        <begin position="44"/>
        <end position="54"/>
    </location>
</feature>
<dbReference type="PANTHER" id="PTHR13486">
    <property type="entry name" value="TELOMERE LENGTH AND SILENCING PROTEIN 1 TLS1 FAMILY MEMBER"/>
    <property type="match status" value="1"/>
</dbReference>
<evidence type="ECO:0000256" key="1">
    <source>
        <dbReference type="ARBA" id="ARBA00004123"/>
    </source>
</evidence>
<evidence type="ECO:0008006" key="7">
    <source>
        <dbReference type="Google" id="ProtNLM"/>
    </source>
</evidence>
<feature type="region of interest" description="Disordered" evidence="4">
    <location>
        <begin position="1"/>
        <end position="119"/>
    </location>
</feature>
<dbReference type="EMBL" id="AE017342">
    <property type="protein sequence ID" value="AAW42016.2"/>
    <property type="molecule type" value="Genomic_DNA"/>
</dbReference>
<dbReference type="OrthoDB" id="5627at2759"/>
<dbReference type="PANTHER" id="PTHR13486:SF2">
    <property type="entry name" value="SPLICING FACTOR C9ORF78"/>
    <property type="match status" value="1"/>
</dbReference>
<dbReference type="STRING" id="214684.Q5KLY9"/>
<dbReference type="PaxDb" id="214684-Q5KLY9"/>
<dbReference type="VEuPathDB" id="FungiDB:CNB03570"/>
<evidence type="ECO:0000313" key="5">
    <source>
        <dbReference type="EMBL" id="AAW42016.2"/>
    </source>
</evidence>
<dbReference type="Pfam" id="PF07052">
    <property type="entry name" value="Hep_59"/>
    <property type="match status" value="1"/>
</dbReference>
<dbReference type="KEGG" id="cne:CNB03570"/>
<evidence type="ECO:0000256" key="2">
    <source>
        <dbReference type="ARBA" id="ARBA00007643"/>
    </source>
</evidence>
<accession>Q5KLY9</accession>
<protein>
    <recommendedName>
        <fullName evidence="7">Hepatocellular carcinoma-associated antigen 59</fullName>
    </recommendedName>
</protein>
<dbReference type="eggNOG" id="KOG3345">
    <property type="taxonomic scope" value="Eukaryota"/>
</dbReference>
<feature type="region of interest" description="Disordered" evidence="4">
    <location>
        <begin position="153"/>
        <end position="172"/>
    </location>
</feature>
<dbReference type="RefSeq" id="XP_024512318.1">
    <property type="nucleotide sequence ID" value="XM_024656567.1"/>
</dbReference>
<keyword evidence="6" id="KW-1185">Reference proteome</keyword>
<sequence>MFKKRSRPTSVRDKSRIEEAEGSGNEEKVASGSGTPIVDEQEDDTGRTVEELLMLKKLKKSQSRQGIDLEKLNRGEEMKRKGKKKEDPAEKYGLQPGRGMGRGDGEKEKDEEMEDEAERAKRLVRVNNFTQQTNALDVDKHMMAYIEAELAKRRGQAADTTDKSAIEDNDPQAELYRIAEKYQFETRKKKADDEGNVTNSLGMLTSIPEVDLGMDNRLKNIEMTEKAKRDMLEQRKQEAAAAAAAAKEAEDPGYSAARFYRPNQKSASDIYVNSEKRRTTGVPRQESATDEQVYERFKKRMKR</sequence>
<feature type="compositionally biased region" description="Basic and acidic residues" evidence="4">
    <location>
        <begin position="67"/>
        <end position="90"/>
    </location>
</feature>
<feature type="compositionally biased region" description="Basic and acidic residues" evidence="4">
    <location>
        <begin position="101"/>
        <end position="110"/>
    </location>
</feature>
<feature type="compositionally biased region" description="Basic and acidic residues" evidence="4">
    <location>
        <begin position="10"/>
        <end position="29"/>
    </location>
</feature>
<evidence type="ECO:0000256" key="3">
    <source>
        <dbReference type="ARBA" id="ARBA00023242"/>
    </source>
</evidence>
<dbReference type="GO" id="GO:0005681">
    <property type="term" value="C:spliceosomal complex"/>
    <property type="evidence" value="ECO:0000318"/>
    <property type="project" value="GO_Central"/>
</dbReference>
<proteinExistence type="inferred from homology"/>
<dbReference type="HOGENOM" id="CLU_053736_0_0_1"/>
<gene>
    <name evidence="5" type="ordered locus">CNB03570</name>
</gene>
<name>Q5KLY9_CRYD1</name>
<comment type="subcellular location">
    <subcellularLocation>
        <location evidence="1">Nucleus</location>
    </subcellularLocation>
</comment>
<organism evidence="5 6">
    <name type="scientific">Cryptococcus deneoformans (strain JEC21 / ATCC MYA-565)</name>
    <name type="common">Cryptococcus neoformans var. neoformans serotype D</name>
    <dbReference type="NCBI Taxonomy" id="214684"/>
    <lineage>
        <taxon>Eukaryota</taxon>
        <taxon>Fungi</taxon>
        <taxon>Dikarya</taxon>
        <taxon>Basidiomycota</taxon>
        <taxon>Agaricomycotina</taxon>
        <taxon>Tremellomycetes</taxon>
        <taxon>Tremellales</taxon>
        <taxon>Cryptococcaceae</taxon>
        <taxon>Cryptococcus</taxon>
        <taxon>Cryptococcus neoformans species complex</taxon>
    </lineage>
</organism>
<dbReference type="InParanoid" id="Q5KLY9"/>
<feature type="region of interest" description="Disordered" evidence="4">
    <location>
        <begin position="265"/>
        <end position="303"/>
    </location>
</feature>
<dbReference type="InterPro" id="IPR010756">
    <property type="entry name" value="Tls1-like"/>
</dbReference>
<evidence type="ECO:0000313" key="6">
    <source>
        <dbReference type="Proteomes" id="UP000002149"/>
    </source>
</evidence>
<comment type="similarity">
    <text evidence="2">Belongs to the TLS1 family.</text>
</comment>
<keyword evidence="3" id="KW-0539">Nucleus</keyword>
<dbReference type="GO" id="GO:0000398">
    <property type="term" value="P:mRNA splicing, via spliceosome"/>
    <property type="evidence" value="ECO:0000318"/>
    <property type="project" value="GO_Central"/>
</dbReference>
<dbReference type="GeneID" id="3255933"/>
<dbReference type="Proteomes" id="UP000002149">
    <property type="component" value="Chromosome 2"/>
</dbReference>
<reference evidence="5 6" key="1">
    <citation type="journal article" date="2005" name="Science">
        <title>The genome of the basidiomycetous yeast and human pathogen Cryptococcus neoformans.</title>
        <authorList>
            <person name="Loftus B.J."/>
            <person name="Fung E."/>
            <person name="Roncaglia P."/>
            <person name="Rowley D."/>
            <person name="Amedeo P."/>
            <person name="Bruno D."/>
            <person name="Vamathevan J."/>
            <person name="Miranda M."/>
            <person name="Anderson I.J."/>
            <person name="Fraser J.A."/>
            <person name="Allen J.E."/>
            <person name="Bosdet I.E."/>
            <person name="Brent M.R."/>
            <person name="Chiu R."/>
            <person name="Doering T.L."/>
            <person name="Donlin M.J."/>
            <person name="D'Souza C.A."/>
            <person name="Fox D.S."/>
            <person name="Grinberg V."/>
            <person name="Fu J."/>
            <person name="Fukushima M."/>
            <person name="Haas B.J."/>
            <person name="Huang J.C."/>
            <person name="Janbon G."/>
            <person name="Jones S.J."/>
            <person name="Koo H.L."/>
            <person name="Krzywinski M.I."/>
            <person name="Kwon-Chung J.K."/>
            <person name="Lengeler K.B."/>
            <person name="Maiti R."/>
            <person name="Marra M.A."/>
            <person name="Marra R.E."/>
            <person name="Mathewson C.A."/>
            <person name="Mitchell T.G."/>
            <person name="Pertea M."/>
            <person name="Riggs F.R."/>
            <person name="Salzberg S.L."/>
            <person name="Schein J.E."/>
            <person name="Shvartsbeyn A."/>
            <person name="Shin H."/>
            <person name="Shumway M."/>
            <person name="Specht C.A."/>
            <person name="Suh B.B."/>
            <person name="Tenney A."/>
            <person name="Utterback T.R."/>
            <person name="Wickes B.L."/>
            <person name="Wortman J.R."/>
            <person name="Wye N.H."/>
            <person name="Kronstad J.W."/>
            <person name="Lodge J.K."/>
            <person name="Heitman J."/>
            <person name="Davis R.W."/>
            <person name="Fraser C.M."/>
            <person name="Hyman R.W."/>
        </authorList>
    </citation>
    <scope>NUCLEOTIDE SEQUENCE [LARGE SCALE GENOMIC DNA]</scope>
    <source>
        <strain evidence="6">JEC21 / ATCC MYA-565</strain>
    </source>
</reference>
<evidence type="ECO:0000256" key="4">
    <source>
        <dbReference type="SAM" id="MobiDB-lite"/>
    </source>
</evidence>